<evidence type="ECO:0000313" key="2">
    <source>
        <dbReference type="EMBL" id="GAW93022.1"/>
    </source>
</evidence>
<dbReference type="EMBL" id="BDGJ01000111">
    <property type="protein sequence ID" value="GAW93022.1"/>
    <property type="molecule type" value="Genomic_DNA"/>
</dbReference>
<proteinExistence type="predicted"/>
<evidence type="ECO:0000256" key="1">
    <source>
        <dbReference type="SAM" id="MobiDB-lite"/>
    </source>
</evidence>
<evidence type="ECO:0000313" key="3">
    <source>
        <dbReference type="Proteomes" id="UP000197032"/>
    </source>
</evidence>
<accession>A0A1Z5HU25</accession>
<sequence length="44" mass="5168">MICHSKFRPRWSRSPDKKPKINPFHKSTKIKNAPSHPLNAMAHF</sequence>
<feature type="region of interest" description="Disordered" evidence="1">
    <location>
        <begin position="1"/>
        <end position="44"/>
    </location>
</feature>
<dbReference type="AlphaFoldDB" id="A0A1Z5HU25"/>
<keyword evidence="3" id="KW-1185">Reference proteome</keyword>
<reference evidence="3" key="1">
    <citation type="journal article" date="2017" name="Appl. Environ. Microbiol.">
        <title>Genomic Analysis of Calderihabitans maritimus KKC1, a Thermophilic, Hydrogenogenic, Carboxydotrophic Bacterium Isolated from Marine Sediment.</title>
        <authorList>
            <person name="Omae K."/>
            <person name="Yoneda Y."/>
            <person name="Fukuyama Y."/>
            <person name="Yoshida T."/>
            <person name="Sako Y."/>
        </authorList>
    </citation>
    <scope>NUCLEOTIDE SEQUENCE [LARGE SCALE GENOMIC DNA]</scope>
    <source>
        <strain evidence="3">KKC1</strain>
    </source>
</reference>
<feature type="compositionally biased region" description="Basic residues" evidence="1">
    <location>
        <begin position="1"/>
        <end position="11"/>
    </location>
</feature>
<comment type="caution">
    <text evidence="2">The sequence shown here is derived from an EMBL/GenBank/DDBJ whole genome shotgun (WGS) entry which is preliminary data.</text>
</comment>
<dbReference type="Proteomes" id="UP000197032">
    <property type="component" value="Unassembled WGS sequence"/>
</dbReference>
<name>A0A1Z5HU25_9FIRM</name>
<gene>
    <name evidence="2" type="ORF">KKC1_21660</name>
</gene>
<protein>
    <submittedName>
        <fullName evidence="2">Uncharacterized protein</fullName>
    </submittedName>
</protein>
<organism evidence="2 3">
    <name type="scientific">Calderihabitans maritimus</name>
    <dbReference type="NCBI Taxonomy" id="1246530"/>
    <lineage>
        <taxon>Bacteria</taxon>
        <taxon>Bacillati</taxon>
        <taxon>Bacillota</taxon>
        <taxon>Clostridia</taxon>
        <taxon>Neomoorellales</taxon>
        <taxon>Calderihabitantaceae</taxon>
        <taxon>Calderihabitans</taxon>
    </lineage>
</organism>